<evidence type="ECO:0000313" key="2">
    <source>
        <dbReference type="Proteomes" id="UP000447574"/>
    </source>
</evidence>
<dbReference type="RefSeq" id="WP_153428194.1">
    <property type="nucleotide sequence ID" value="NZ_JBQQMA010000123.1"/>
</dbReference>
<dbReference type="Proteomes" id="UP000447574">
    <property type="component" value="Unassembled WGS sequence"/>
</dbReference>
<organism evidence="1 2">
    <name type="scientific">Pseudomonas helleri</name>
    <dbReference type="NCBI Taxonomy" id="1608996"/>
    <lineage>
        <taxon>Bacteria</taxon>
        <taxon>Pseudomonadati</taxon>
        <taxon>Pseudomonadota</taxon>
        <taxon>Gammaproteobacteria</taxon>
        <taxon>Pseudomonadales</taxon>
        <taxon>Pseudomonadaceae</taxon>
        <taxon>Pseudomonas</taxon>
    </lineage>
</organism>
<proteinExistence type="predicted"/>
<dbReference type="AlphaFoldDB" id="A0A6A7YJA9"/>
<accession>A0A6A7YJA9</accession>
<dbReference type="EMBL" id="WIWF01000075">
    <property type="protein sequence ID" value="MQT76155.1"/>
    <property type="molecule type" value="Genomic_DNA"/>
</dbReference>
<sequence length="188" mass="20851">MEQSKGGALPNGSINITPKTPNLPVENWQPAEPLYSEWVTANDNGCYNWAPVASTMLKDEPFNQTTTDCSHYQTRTRQDREQETTTLEYRNVGEPTIIGQNNTYSATRTATGTASCSYSRSVNRVPDTYWFAGTSSSSDAYLVKVNGVQIKAADGYYTTSFTLNGIRYKRGTILKDSTAGYNSYEVCK</sequence>
<reference evidence="1 2" key="1">
    <citation type="submission" date="2019-10" db="EMBL/GenBank/DDBJ databases">
        <title>Evaluation of single-gene subtyping targets for Pseudomonas.</title>
        <authorList>
            <person name="Reichler S.J."/>
            <person name="Orsi R.H."/>
            <person name="Wiedmann M."/>
            <person name="Martin N.H."/>
            <person name="Murphy S.I."/>
        </authorList>
    </citation>
    <scope>NUCLEOTIDE SEQUENCE [LARGE SCALE GENOMIC DNA]</scope>
    <source>
        <strain evidence="1 2">FSL R10-2932</strain>
    </source>
</reference>
<comment type="caution">
    <text evidence="1">The sequence shown here is derived from an EMBL/GenBank/DDBJ whole genome shotgun (WGS) entry which is preliminary data.</text>
</comment>
<name>A0A6A7YJA9_9PSED</name>
<gene>
    <name evidence="1" type="ORF">GHO37_17840</name>
</gene>
<evidence type="ECO:0000313" key="1">
    <source>
        <dbReference type="EMBL" id="MQT76155.1"/>
    </source>
</evidence>
<protein>
    <submittedName>
        <fullName evidence="1">Uncharacterized protein</fullName>
    </submittedName>
</protein>